<name>A0A7D4U7W7_9MICO</name>
<dbReference type="Gene3D" id="4.10.320.10">
    <property type="entry name" value="E3-binding domain"/>
    <property type="match status" value="1"/>
</dbReference>
<feature type="region of interest" description="Disordered" evidence="7">
    <location>
        <begin position="87"/>
        <end position="161"/>
    </location>
</feature>
<dbReference type="AlphaFoldDB" id="A0A7D4U7W7"/>
<comment type="cofactor">
    <cofactor evidence="1 6">
        <name>(R)-lipoate</name>
        <dbReference type="ChEBI" id="CHEBI:83088"/>
    </cofactor>
</comment>
<gene>
    <name evidence="10" type="ORF">HQM25_09470</name>
</gene>
<evidence type="ECO:0000259" key="9">
    <source>
        <dbReference type="PROSITE" id="PS51826"/>
    </source>
</evidence>
<dbReference type="GO" id="GO:0031405">
    <property type="term" value="F:lipoic acid binding"/>
    <property type="evidence" value="ECO:0007669"/>
    <property type="project" value="TreeGrafter"/>
</dbReference>
<evidence type="ECO:0000256" key="3">
    <source>
        <dbReference type="ARBA" id="ARBA00022679"/>
    </source>
</evidence>
<evidence type="ECO:0000313" key="11">
    <source>
        <dbReference type="Proteomes" id="UP000502498"/>
    </source>
</evidence>
<dbReference type="SUPFAM" id="SSF51230">
    <property type="entry name" value="Single hybrid motif"/>
    <property type="match status" value="1"/>
</dbReference>
<dbReference type="EC" id="2.3.1.-" evidence="6"/>
<feature type="compositionally biased region" description="Low complexity" evidence="7">
    <location>
        <begin position="87"/>
        <end position="107"/>
    </location>
</feature>
<organism evidence="10 11">
    <name type="scientific">Microbacterium hominis</name>
    <dbReference type="NCBI Taxonomy" id="162426"/>
    <lineage>
        <taxon>Bacteria</taxon>
        <taxon>Bacillati</taxon>
        <taxon>Actinomycetota</taxon>
        <taxon>Actinomycetes</taxon>
        <taxon>Micrococcales</taxon>
        <taxon>Microbacteriaceae</taxon>
        <taxon>Microbacterium</taxon>
    </lineage>
</organism>
<dbReference type="GO" id="GO:0005737">
    <property type="term" value="C:cytoplasm"/>
    <property type="evidence" value="ECO:0007669"/>
    <property type="project" value="TreeGrafter"/>
</dbReference>
<dbReference type="InterPro" id="IPR001078">
    <property type="entry name" value="2-oxoacid_DH_actylTfrase"/>
</dbReference>
<dbReference type="GO" id="GO:0016407">
    <property type="term" value="F:acetyltransferase activity"/>
    <property type="evidence" value="ECO:0007669"/>
    <property type="project" value="TreeGrafter"/>
</dbReference>
<evidence type="ECO:0000313" key="10">
    <source>
        <dbReference type="EMBL" id="QKJ19566.1"/>
    </source>
</evidence>
<evidence type="ECO:0000256" key="1">
    <source>
        <dbReference type="ARBA" id="ARBA00001938"/>
    </source>
</evidence>
<dbReference type="PANTHER" id="PTHR43178:SF5">
    <property type="entry name" value="LIPOAMIDE ACYLTRANSFERASE COMPONENT OF BRANCHED-CHAIN ALPHA-KETO ACID DEHYDROGENASE COMPLEX, MITOCHONDRIAL"/>
    <property type="match status" value="1"/>
</dbReference>
<dbReference type="InterPro" id="IPR050743">
    <property type="entry name" value="2-oxoacid_DH_E2_comp"/>
</dbReference>
<feature type="region of interest" description="Disordered" evidence="7">
    <location>
        <begin position="227"/>
        <end position="250"/>
    </location>
</feature>
<dbReference type="PROSITE" id="PS51826">
    <property type="entry name" value="PSBD"/>
    <property type="match status" value="1"/>
</dbReference>
<dbReference type="RefSeq" id="WP_172990005.1">
    <property type="nucleotide sequence ID" value="NZ_CP054038.1"/>
</dbReference>
<protein>
    <recommendedName>
        <fullName evidence="6">Dihydrolipoamide acetyltransferase component of pyruvate dehydrogenase complex</fullName>
        <ecNumber evidence="6">2.3.1.-</ecNumber>
    </recommendedName>
</protein>
<evidence type="ECO:0000256" key="5">
    <source>
        <dbReference type="ARBA" id="ARBA00023315"/>
    </source>
</evidence>
<dbReference type="EMBL" id="CP054038">
    <property type="protein sequence ID" value="QKJ19566.1"/>
    <property type="molecule type" value="Genomic_DNA"/>
</dbReference>
<dbReference type="Gene3D" id="3.30.559.10">
    <property type="entry name" value="Chloramphenicol acetyltransferase-like domain"/>
    <property type="match status" value="1"/>
</dbReference>
<dbReference type="Proteomes" id="UP000502498">
    <property type="component" value="Chromosome"/>
</dbReference>
<keyword evidence="3 6" id="KW-0808">Transferase</keyword>
<dbReference type="InterPro" id="IPR003016">
    <property type="entry name" value="2-oxoA_DH_lipoyl-BS"/>
</dbReference>
<evidence type="ECO:0000256" key="4">
    <source>
        <dbReference type="ARBA" id="ARBA00022823"/>
    </source>
</evidence>
<feature type="domain" description="Lipoyl-binding" evidence="8">
    <location>
        <begin position="2"/>
        <end position="77"/>
    </location>
</feature>
<comment type="similarity">
    <text evidence="2 6">Belongs to the 2-oxoacid dehydrogenase family.</text>
</comment>
<proteinExistence type="inferred from homology"/>
<dbReference type="CDD" id="cd06849">
    <property type="entry name" value="lipoyl_domain"/>
    <property type="match status" value="1"/>
</dbReference>
<feature type="compositionally biased region" description="Low complexity" evidence="7">
    <location>
        <begin position="233"/>
        <end position="245"/>
    </location>
</feature>
<evidence type="ECO:0000256" key="6">
    <source>
        <dbReference type="RuleBase" id="RU003423"/>
    </source>
</evidence>
<dbReference type="PROSITE" id="PS50968">
    <property type="entry name" value="BIOTINYL_LIPOYL"/>
    <property type="match status" value="1"/>
</dbReference>
<dbReference type="InterPro" id="IPR000089">
    <property type="entry name" value="Biotin_lipoyl"/>
</dbReference>
<dbReference type="SUPFAM" id="SSF47005">
    <property type="entry name" value="Peripheral subunit-binding domain of 2-oxo acid dehydrogenase complex"/>
    <property type="match status" value="1"/>
</dbReference>
<dbReference type="PANTHER" id="PTHR43178">
    <property type="entry name" value="DIHYDROLIPOAMIDE ACETYLTRANSFERASE COMPONENT OF PYRUVATE DEHYDROGENASE COMPLEX"/>
    <property type="match status" value="1"/>
</dbReference>
<dbReference type="PROSITE" id="PS00189">
    <property type="entry name" value="LIPOYL"/>
    <property type="match status" value="1"/>
</dbReference>
<reference evidence="10 11" key="1">
    <citation type="submission" date="2020-05" db="EMBL/GenBank/DDBJ databases">
        <title>Strain PA2F3 complete genome.</title>
        <authorList>
            <person name="Kim Y.-S."/>
            <person name="Kim S.-J."/>
            <person name="Jung H.-k."/>
            <person name="Kim S.-E."/>
            <person name="Kim K.-H."/>
        </authorList>
    </citation>
    <scope>NUCLEOTIDE SEQUENCE [LARGE SCALE GENOMIC DNA]</scope>
    <source>
        <strain evidence="10 11">PA2F3</strain>
    </source>
</reference>
<dbReference type="Pfam" id="PF00198">
    <property type="entry name" value="2-oxoacid_dh"/>
    <property type="match status" value="1"/>
</dbReference>
<dbReference type="Pfam" id="PF00364">
    <property type="entry name" value="Biotin_lipoyl"/>
    <property type="match status" value="1"/>
</dbReference>
<accession>A0A7D4U7W7</accession>
<evidence type="ECO:0000259" key="8">
    <source>
        <dbReference type="PROSITE" id="PS50968"/>
    </source>
</evidence>
<evidence type="ECO:0000256" key="2">
    <source>
        <dbReference type="ARBA" id="ARBA00007317"/>
    </source>
</evidence>
<dbReference type="SUPFAM" id="SSF52777">
    <property type="entry name" value="CoA-dependent acyltransferases"/>
    <property type="match status" value="1"/>
</dbReference>
<keyword evidence="5 6" id="KW-0012">Acyltransferase</keyword>
<dbReference type="Gene3D" id="2.40.50.100">
    <property type="match status" value="1"/>
</dbReference>
<dbReference type="InterPro" id="IPR036625">
    <property type="entry name" value="E3-bd_dom_sf"/>
</dbReference>
<dbReference type="Pfam" id="PF02817">
    <property type="entry name" value="E3_binding"/>
    <property type="match status" value="1"/>
</dbReference>
<dbReference type="InterPro" id="IPR011053">
    <property type="entry name" value="Single_hybrid_motif"/>
</dbReference>
<sequence length="480" mass="49584">MMQEFRLPDLGEGLPEAELVQWLVAEGDEVALNQTIAEVETAKAVVELPSPFAGTVARLHAAAGDVIEVGSVIIAFAIAGDDEADAAPTAPAAAEPTSAAPDAAASVDDGDPAESSANAADEAGGPNLVGYGAAPRSAARPRRRARVSAGGGASADTAVLEAAPHDAVRPLDTAGERVLERPRSTPPVRMLAKKLGVDLALVEATGADGVITRADVEAYAEHVAAAPAPPSATPTTAPAPAAVSTGADRTTRTPIRGVRRATADAMVRSAFTAPHVTTFLTVDVTATTELLASFKADRALQDHRIGILAVAAKAVCLALSRTPELNSRWDEEAGEIVAHHYVNLGIAAATGRGLVVPNIRDAQELTLVELADAIRELAETARSGRTAPADMRGGTFSLTNVGVFGVDAGTPILNPGEAGILALGAVRRQPWEHRGEIALREVTTLALSFDHRLVDGEQGARFLVDVADVLREPGRAMLMR</sequence>
<dbReference type="FunFam" id="3.30.559.10:FF:000007">
    <property type="entry name" value="Dihydrolipoamide acetyltransferase component of pyruvate dehydrogenase complex"/>
    <property type="match status" value="1"/>
</dbReference>
<feature type="domain" description="Peripheral subunit-binding (PSBD)" evidence="9">
    <location>
        <begin position="183"/>
        <end position="220"/>
    </location>
</feature>
<keyword evidence="4 6" id="KW-0450">Lipoyl</keyword>
<dbReference type="InterPro" id="IPR023213">
    <property type="entry name" value="CAT-like_dom_sf"/>
</dbReference>
<evidence type="ECO:0000256" key="7">
    <source>
        <dbReference type="SAM" id="MobiDB-lite"/>
    </source>
</evidence>
<dbReference type="InterPro" id="IPR004167">
    <property type="entry name" value="PSBD"/>
</dbReference>